<feature type="compositionally biased region" description="Polar residues" evidence="1">
    <location>
        <begin position="664"/>
        <end position="687"/>
    </location>
</feature>
<feature type="region of interest" description="Disordered" evidence="1">
    <location>
        <begin position="277"/>
        <end position="298"/>
    </location>
</feature>
<keyword evidence="3" id="KW-1185">Reference proteome</keyword>
<dbReference type="EMBL" id="ML978182">
    <property type="protein sequence ID" value="KAF2031277.1"/>
    <property type="molecule type" value="Genomic_DNA"/>
</dbReference>
<name>A0A9P4LP15_9PLEO</name>
<gene>
    <name evidence="2" type="ORF">EK21DRAFT_63545</name>
</gene>
<feature type="compositionally biased region" description="Low complexity" evidence="1">
    <location>
        <begin position="556"/>
        <end position="568"/>
    </location>
</feature>
<feature type="compositionally biased region" description="Basic residues" evidence="1">
    <location>
        <begin position="725"/>
        <end position="734"/>
    </location>
</feature>
<feature type="region of interest" description="Disordered" evidence="1">
    <location>
        <begin position="500"/>
        <end position="572"/>
    </location>
</feature>
<feature type="region of interest" description="Disordered" evidence="1">
    <location>
        <begin position="999"/>
        <end position="1140"/>
    </location>
</feature>
<feature type="compositionally biased region" description="Basic and acidic residues" evidence="1">
    <location>
        <begin position="756"/>
        <end position="771"/>
    </location>
</feature>
<feature type="compositionally biased region" description="Polar residues" evidence="1">
    <location>
        <begin position="1117"/>
        <end position="1127"/>
    </location>
</feature>
<comment type="caution">
    <text evidence="2">The sequence shown here is derived from an EMBL/GenBank/DDBJ whole genome shotgun (WGS) entry which is preliminary data.</text>
</comment>
<feature type="region of interest" description="Disordered" evidence="1">
    <location>
        <begin position="643"/>
        <end position="691"/>
    </location>
</feature>
<accession>A0A9P4LP15</accession>
<protein>
    <submittedName>
        <fullName evidence="2">Uncharacterized protein</fullName>
    </submittedName>
</protein>
<dbReference type="AlphaFoldDB" id="A0A9P4LP15"/>
<reference evidence="2" key="1">
    <citation type="journal article" date="2020" name="Stud. Mycol.">
        <title>101 Dothideomycetes genomes: a test case for predicting lifestyles and emergence of pathogens.</title>
        <authorList>
            <person name="Haridas S."/>
            <person name="Albert R."/>
            <person name="Binder M."/>
            <person name="Bloem J."/>
            <person name="Labutti K."/>
            <person name="Salamov A."/>
            <person name="Andreopoulos B."/>
            <person name="Baker S."/>
            <person name="Barry K."/>
            <person name="Bills G."/>
            <person name="Bluhm B."/>
            <person name="Cannon C."/>
            <person name="Castanera R."/>
            <person name="Culley D."/>
            <person name="Daum C."/>
            <person name="Ezra D."/>
            <person name="Gonzalez J."/>
            <person name="Henrissat B."/>
            <person name="Kuo A."/>
            <person name="Liang C."/>
            <person name="Lipzen A."/>
            <person name="Lutzoni F."/>
            <person name="Magnuson J."/>
            <person name="Mondo S."/>
            <person name="Nolan M."/>
            <person name="Ohm R."/>
            <person name="Pangilinan J."/>
            <person name="Park H.-J."/>
            <person name="Ramirez L."/>
            <person name="Alfaro M."/>
            <person name="Sun H."/>
            <person name="Tritt A."/>
            <person name="Yoshinaga Y."/>
            <person name="Zwiers L.-H."/>
            <person name="Turgeon B."/>
            <person name="Goodwin S."/>
            <person name="Spatafora J."/>
            <person name="Crous P."/>
            <person name="Grigoriev I."/>
        </authorList>
    </citation>
    <scope>NUCLEOTIDE SEQUENCE</scope>
    <source>
        <strain evidence="2">CBS 110217</strain>
    </source>
</reference>
<dbReference type="OrthoDB" id="3538943at2759"/>
<feature type="region of interest" description="Disordered" evidence="1">
    <location>
        <begin position="713"/>
        <end position="814"/>
    </location>
</feature>
<evidence type="ECO:0000313" key="2">
    <source>
        <dbReference type="EMBL" id="KAF2031277.1"/>
    </source>
</evidence>
<sequence>MASYLTAWLEETFATQLLLGNDWLQLRSEQKGKRVKPDPEQAWRGLYHDNGSCLDITNEIHPEHDSCLRVIQAWINDGLSPFVLTDGQTQVHPHIAPECQQHFPPASEFRLDAVLAVRKYSIRYTSYGPPPDKLRFILHAFDWLGDFSRSSQELGCEGLKPLWSEDILDILRQLHNTRAQEDRRCLGSDPSVDEAASRTSTVMGNTDDGESQFNMQYAFGTQMVHPVRSRPSQDDPKLLGTRRLEPVLAGNTQREEIRPRAPVQGTKRVREVYAASPRADNTTTEPASYVTAPEETHGDRLQRLASECSWMRDFEFSRESLSVPYNQVSILQSDDSWHKPLVGKRFPDGNIPISILTMFQRLADETAAMEAQPDSDDEMDEDPSPKDPSPGSPSQPTQNDETLTQVSWSPSPEPPEMPSRPNQGLPPDSSFDILEAVLEHTEQEVLAPPIKHNIVVTTLSNRKERSVPPWSPPVEPDYDEIQEAAVYEDDMEMEEFVPQGLGDDDIVGASKPQLDRAVPLSPPPMSIVQVKETPYVRGKSKQPVGEDTSPRPPKDSSSGTSKENSSTSIIFGTYKDGTSSALAADDIHRRANDATMINQTLHSLEQARPESGHARISSRYEVLTTLDEMSASIKSIIVPKDLQQSQMQQPTVKSPIVEKDKIRSSPQPSTVEASEQKTTTSTVNVSASPEAKHHLAVQGETISTKIPLLPSGSIKRKLENSPSKKSSRHSKRRELKIVSFGDASPSPTDPMSALRQHREVSLRKFREERKSSTSFESPHVSAARSTETTEDDAMELESPTVHRSNESGWSVSPRHSSLYEAPAPAGQVQHTVTVTQSAQAPSQGAQIQIENTAPIDTQHTSADEPRRTLASDAEPHTVFETFKATYPEYTGDKKHFQGQCLQMIKLDQEDKMVPKWQWDDYIVRNRSDYKDYALDCIDRGEDAIPYHRFYKDTIRDTLYRKGVIETRATLLKALEQFGIQPPASASVPSLGPKVIEEHKHIPLKEKRSRISLPGAFNEPKPAAKHQVNGKNADRPRHSLPVSSQAPRQIPLQSVLNPQVRTPAPSASKDVPKGSRASKPNLLSRLSLDGASSPRTSKNDDTTEGASDPFRNFYFAYQRTTSLTGSTKVSRRPSGEGPRKS</sequence>
<feature type="region of interest" description="Disordered" evidence="1">
    <location>
        <begin position="367"/>
        <end position="430"/>
    </location>
</feature>
<evidence type="ECO:0000313" key="3">
    <source>
        <dbReference type="Proteomes" id="UP000799777"/>
    </source>
</evidence>
<feature type="compositionally biased region" description="Acidic residues" evidence="1">
    <location>
        <begin position="373"/>
        <end position="382"/>
    </location>
</feature>
<dbReference type="Proteomes" id="UP000799777">
    <property type="component" value="Unassembled WGS sequence"/>
</dbReference>
<feature type="compositionally biased region" description="Polar residues" evidence="1">
    <location>
        <begin position="1040"/>
        <end position="1059"/>
    </location>
</feature>
<feature type="region of interest" description="Disordered" evidence="1">
    <location>
        <begin position="182"/>
        <end position="209"/>
    </location>
</feature>
<feature type="compositionally biased region" description="Polar residues" evidence="1">
    <location>
        <begin position="395"/>
        <end position="406"/>
    </location>
</feature>
<proteinExistence type="predicted"/>
<organism evidence="2 3">
    <name type="scientific">Setomelanomma holmii</name>
    <dbReference type="NCBI Taxonomy" id="210430"/>
    <lineage>
        <taxon>Eukaryota</taxon>
        <taxon>Fungi</taxon>
        <taxon>Dikarya</taxon>
        <taxon>Ascomycota</taxon>
        <taxon>Pezizomycotina</taxon>
        <taxon>Dothideomycetes</taxon>
        <taxon>Pleosporomycetidae</taxon>
        <taxon>Pleosporales</taxon>
        <taxon>Pleosporineae</taxon>
        <taxon>Phaeosphaeriaceae</taxon>
        <taxon>Setomelanomma</taxon>
    </lineage>
</organism>
<evidence type="ECO:0000256" key="1">
    <source>
        <dbReference type="SAM" id="MobiDB-lite"/>
    </source>
</evidence>
<feature type="compositionally biased region" description="Polar residues" evidence="1">
    <location>
        <begin position="643"/>
        <end position="652"/>
    </location>
</feature>